<dbReference type="EMBL" id="FOET01000022">
    <property type="protein sequence ID" value="SEQ95908.1"/>
    <property type="molecule type" value="Genomic_DNA"/>
</dbReference>
<proteinExistence type="predicted"/>
<keyword evidence="3" id="KW-1185">Reference proteome</keyword>
<evidence type="ECO:0000256" key="1">
    <source>
        <dbReference type="SAM" id="Phobius"/>
    </source>
</evidence>
<keyword evidence="1" id="KW-0812">Transmembrane</keyword>
<keyword evidence="1" id="KW-1133">Transmembrane helix</keyword>
<keyword evidence="1" id="KW-0472">Membrane</keyword>
<evidence type="ECO:0000313" key="2">
    <source>
        <dbReference type="EMBL" id="SEQ95908.1"/>
    </source>
</evidence>
<dbReference type="STRING" id="403935.SAMN05216481_1223"/>
<accession>A0A1H9KA18</accession>
<dbReference type="Proteomes" id="UP000199055">
    <property type="component" value="Unassembled WGS sequence"/>
</dbReference>
<evidence type="ECO:0000313" key="3">
    <source>
        <dbReference type="Proteomes" id="UP000199055"/>
    </source>
</evidence>
<reference evidence="2 3" key="1">
    <citation type="submission" date="2016-10" db="EMBL/GenBank/DDBJ databases">
        <authorList>
            <person name="de Groot N.N."/>
        </authorList>
    </citation>
    <scope>NUCLEOTIDE SEQUENCE [LARGE SCALE GENOMIC DNA]</scope>
    <source>
        <strain evidence="2 3">CGMCC 4.3519</strain>
    </source>
</reference>
<name>A0A1H9KA18_9ACTN</name>
<organism evidence="2 3">
    <name type="scientific">Streptomyces radiopugnans</name>
    <dbReference type="NCBI Taxonomy" id="403935"/>
    <lineage>
        <taxon>Bacteria</taxon>
        <taxon>Bacillati</taxon>
        <taxon>Actinomycetota</taxon>
        <taxon>Actinomycetes</taxon>
        <taxon>Kitasatosporales</taxon>
        <taxon>Streptomycetaceae</taxon>
        <taxon>Streptomyces</taxon>
    </lineage>
</organism>
<protein>
    <submittedName>
        <fullName evidence="2">Putative ABC transport system permease protein</fullName>
    </submittedName>
</protein>
<feature type="transmembrane region" description="Helical" evidence="1">
    <location>
        <begin position="25"/>
        <end position="44"/>
    </location>
</feature>
<dbReference type="AlphaFoldDB" id="A0A1H9KA18"/>
<gene>
    <name evidence="2" type="ORF">SAMN05216481_1223</name>
</gene>
<sequence length="71" mass="7437">MPTWSSLSAIGSYTSEDGSLQLMRGFLFALSAPVVGAFCTVWTIQRSGDVAVLKALGASTEGLLKDVLARS</sequence>